<protein>
    <submittedName>
        <fullName evidence="2">Uncharacterized protein</fullName>
    </submittedName>
</protein>
<evidence type="ECO:0000313" key="3">
    <source>
        <dbReference type="Proteomes" id="UP001311799"/>
    </source>
</evidence>
<organism evidence="2 3">
    <name type="scientific">Cryptosporidium xiaoi</name>
    <dbReference type="NCBI Taxonomy" id="659607"/>
    <lineage>
        <taxon>Eukaryota</taxon>
        <taxon>Sar</taxon>
        <taxon>Alveolata</taxon>
        <taxon>Apicomplexa</taxon>
        <taxon>Conoidasida</taxon>
        <taxon>Coccidia</taxon>
        <taxon>Eucoccidiorida</taxon>
        <taxon>Eimeriorina</taxon>
        <taxon>Cryptosporidiidae</taxon>
        <taxon>Cryptosporidium</taxon>
    </lineage>
</organism>
<evidence type="ECO:0000256" key="1">
    <source>
        <dbReference type="SAM" id="SignalP"/>
    </source>
</evidence>
<keyword evidence="1" id="KW-0732">Signal</keyword>
<comment type="caution">
    <text evidence="2">The sequence shown here is derived from an EMBL/GenBank/DDBJ whole genome shotgun (WGS) entry which is preliminary data.</text>
</comment>
<accession>A0AAV9Y3Z0</accession>
<keyword evidence="3" id="KW-1185">Reference proteome</keyword>
<evidence type="ECO:0000313" key="2">
    <source>
        <dbReference type="EMBL" id="KAK6589951.1"/>
    </source>
</evidence>
<dbReference type="AlphaFoldDB" id="A0AAV9Y3Z0"/>
<sequence length="810" mass="90639">MRSFIRIISFIAVNLGFVLSKSRKHDSGFRGNKSVISESVCDFTLFCRNPKSTLHEQLHCDLEEIFRNNSNFTGTITLFSNGTQSSLEVTEGSGIHRLSEVNSLIIRTVEETINNTISDLFLGNGTFFDLNPTKNNSNGTISLEPDYELIGDINELSIVYNDLEAAGIGDVVSYNSGYSDELLNNALGDNLTDINGDLILDELLAQNFNSTLMVLEEVAEQIPDLRELYKFVRNEQENVSIRDLLKVSTRLMRGLYSIDNGGIDESNLEKLKDRLSESEIEKLKTQESKVGNTTKPWYEPLKKFGINAITGKSPIFSLIVSIVEAVIGITPIGSIINVIVRVIAAIVTLISDLIQRKKNNSNLVRTLKSLDSFDVSPSSKISLANKLIDRITTNAYEIEKLQYHLRCLYKDLSGLAHNADQNLFTLEDGLLREKLNSIINSTLTSISSSNPFGHPNNNSSKNSLLISDNVGSRLLVDISSLSKSSLLSGYGFKELAMDIESYLDKSYNLAWGDSDTMRNLEDVEISSNITNSTSVTSKPKWYDGLIQFSKKIAGISGITAMLDMLLELFTVIFANSTQAESILSVLKLVVYLIKSIFSIFGNIASSRNLIDVTRIIPERIANDRNLLQSTLGKIQEHMNSIERERLLVNSQIVNILEIPILNELQVGPEFESNIISTESVMKTAGAYLINERLLSSSESNLMSTEINFKTWIEKVGSFFDNSYEKVKSIIKSIFETIFKGSKIVVFIDKLIDLIISVVRSIYNAFKNKSTQRLLIMSIENCDDHEIQEVLYEHLERTLKNEDSLVMRLLN</sequence>
<feature type="signal peptide" evidence="1">
    <location>
        <begin position="1"/>
        <end position="20"/>
    </location>
</feature>
<feature type="chain" id="PRO_5043407214" evidence="1">
    <location>
        <begin position="21"/>
        <end position="810"/>
    </location>
</feature>
<proteinExistence type="predicted"/>
<name>A0AAV9Y3Z0_9CRYT</name>
<gene>
    <name evidence="2" type="ORF">RS030_193027</name>
</gene>
<reference evidence="2 3" key="1">
    <citation type="submission" date="2023-10" db="EMBL/GenBank/DDBJ databases">
        <title>Comparative genomics analysis reveals potential genetic determinants of host preference in Cryptosporidium xiaoi.</title>
        <authorList>
            <person name="Xiao L."/>
            <person name="Li J."/>
        </authorList>
    </citation>
    <scope>NUCLEOTIDE SEQUENCE [LARGE SCALE GENOMIC DNA]</scope>
    <source>
        <strain evidence="2 3">52996</strain>
    </source>
</reference>
<dbReference type="Proteomes" id="UP001311799">
    <property type="component" value="Unassembled WGS sequence"/>
</dbReference>
<dbReference type="EMBL" id="JAWDEY010000010">
    <property type="protein sequence ID" value="KAK6589951.1"/>
    <property type="molecule type" value="Genomic_DNA"/>
</dbReference>